<dbReference type="SUPFAM" id="SSF57863">
    <property type="entry name" value="ArfGap/RecO-like zinc finger"/>
    <property type="match status" value="1"/>
</dbReference>
<keyword evidence="1" id="KW-0863">Zinc-finger</keyword>
<evidence type="ECO:0000313" key="4">
    <source>
        <dbReference type="EMBL" id="KAF2259515.1"/>
    </source>
</evidence>
<accession>A0A9P4MVW8</accession>
<evidence type="ECO:0000256" key="2">
    <source>
        <dbReference type="SAM" id="MobiDB-lite"/>
    </source>
</evidence>
<evidence type="ECO:0000313" key="5">
    <source>
        <dbReference type="Proteomes" id="UP000800093"/>
    </source>
</evidence>
<feature type="compositionally biased region" description="Polar residues" evidence="2">
    <location>
        <begin position="309"/>
        <end position="318"/>
    </location>
</feature>
<evidence type="ECO:0000259" key="3">
    <source>
        <dbReference type="PROSITE" id="PS50115"/>
    </source>
</evidence>
<dbReference type="FunFam" id="1.10.220.150:FF:000010">
    <property type="entry name" value="Stromal membrane-associated protein"/>
    <property type="match status" value="1"/>
</dbReference>
<dbReference type="PANTHER" id="PTHR45705">
    <property type="entry name" value="FI20236P1"/>
    <property type="match status" value="1"/>
</dbReference>
<dbReference type="GO" id="GO:0005096">
    <property type="term" value="F:GTPase activator activity"/>
    <property type="evidence" value="ECO:0007669"/>
    <property type="project" value="InterPro"/>
</dbReference>
<comment type="caution">
    <text evidence="4">The sequence shown here is derived from an EMBL/GenBank/DDBJ whole genome shotgun (WGS) entry which is preliminary data.</text>
</comment>
<keyword evidence="1" id="KW-0862">Zinc</keyword>
<dbReference type="EMBL" id="ML986707">
    <property type="protein sequence ID" value="KAF2259515.1"/>
    <property type="molecule type" value="Genomic_DNA"/>
</dbReference>
<feature type="compositionally biased region" description="Polar residues" evidence="2">
    <location>
        <begin position="259"/>
        <end position="278"/>
    </location>
</feature>
<dbReference type="GO" id="GO:0005737">
    <property type="term" value="C:cytoplasm"/>
    <property type="evidence" value="ECO:0007669"/>
    <property type="project" value="TreeGrafter"/>
</dbReference>
<dbReference type="InterPro" id="IPR051718">
    <property type="entry name" value="ARF_GTPase-activating"/>
</dbReference>
<evidence type="ECO:0000256" key="1">
    <source>
        <dbReference type="PROSITE-ProRule" id="PRU00288"/>
    </source>
</evidence>
<dbReference type="AlphaFoldDB" id="A0A9P4MVW8"/>
<feature type="compositionally biased region" description="Polar residues" evidence="2">
    <location>
        <begin position="237"/>
        <end position="250"/>
    </location>
</feature>
<dbReference type="InterPro" id="IPR001164">
    <property type="entry name" value="ArfGAP_dom"/>
</dbReference>
<feature type="compositionally biased region" description="Low complexity" evidence="2">
    <location>
        <begin position="285"/>
        <end position="301"/>
    </location>
</feature>
<dbReference type="Gene3D" id="1.10.220.150">
    <property type="entry name" value="Arf GTPase activating protein"/>
    <property type="match status" value="1"/>
</dbReference>
<dbReference type="PRINTS" id="PR00405">
    <property type="entry name" value="REVINTRACTNG"/>
</dbReference>
<sequence length="551" mass="57717">MSRRPNPADRAEQNRATLKSLVKLEANKSCADCKRNKHPRWASWNLGIFICIRCSGIHRGMGTHISRVKSVDLDSWTDEQLASMVKWGNARANKYWEAKLAPGHVPSEAKIENFIRTKYESKRWVMDGGIPDPSTLEVSDDDMPLKKVQEKVQIERSASQRLASSSSQPPRVQAKPPPTIDLFGDDTTPAPTPARPSTGPPAGRAVPPKAEPAPPKQTKAGDSLLGLDFLGGGTSTQPARPSSTGPSQAAPSRPDLKQSILSLYASTPRQTPQPQVQHVRQESFGGLTSPSTQSQQSPQQSGLGGMNDAFSSLSFSTQPAPPRPKPSPFAGLDSFASTRSASGSSSVFGGGGGFFDSKPKSPPATQTHTQQGSISSGLGDFSTFTSPAAPIAPKPAPSGMNDLLDLSMPSAPAAPNKPVSSPPVTSPSLNSAFNLSTPTAPPAPKPTPAPAPAQSYSGFSNMDAWGTTDAWASSAPSQPAAPPTTSHTQPKSPGGWGTTPHIAQDDDFGGWSSAAPTTTTRTHAHMPNTSASKPSGGFGAGGDDLFSNVWE</sequence>
<feature type="domain" description="Arf-GAP" evidence="3">
    <location>
        <begin position="15"/>
        <end position="125"/>
    </location>
</feature>
<protein>
    <submittedName>
        <fullName evidence="4">ArfGap-domain-containing protein</fullName>
    </submittedName>
</protein>
<feature type="compositionally biased region" description="Pro residues" evidence="2">
    <location>
        <begin position="439"/>
        <end position="451"/>
    </location>
</feature>
<dbReference type="GO" id="GO:0008270">
    <property type="term" value="F:zinc ion binding"/>
    <property type="evidence" value="ECO:0007669"/>
    <property type="project" value="UniProtKB-KW"/>
</dbReference>
<dbReference type="InterPro" id="IPR037278">
    <property type="entry name" value="ARFGAP/RecO"/>
</dbReference>
<reference evidence="5" key="1">
    <citation type="journal article" date="2020" name="Stud. Mycol.">
        <title>101 Dothideomycetes genomes: A test case for predicting lifestyles and emergence of pathogens.</title>
        <authorList>
            <person name="Haridas S."/>
            <person name="Albert R."/>
            <person name="Binder M."/>
            <person name="Bloem J."/>
            <person name="LaButti K."/>
            <person name="Salamov A."/>
            <person name="Andreopoulos B."/>
            <person name="Baker S."/>
            <person name="Barry K."/>
            <person name="Bills G."/>
            <person name="Bluhm B."/>
            <person name="Cannon C."/>
            <person name="Castanera R."/>
            <person name="Culley D."/>
            <person name="Daum C."/>
            <person name="Ezra D."/>
            <person name="Gonzalez J."/>
            <person name="Henrissat B."/>
            <person name="Kuo A."/>
            <person name="Liang C."/>
            <person name="Lipzen A."/>
            <person name="Lutzoni F."/>
            <person name="Magnuson J."/>
            <person name="Mondo S."/>
            <person name="Nolan M."/>
            <person name="Ohm R."/>
            <person name="Pangilinan J."/>
            <person name="Park H.-J."/>
            <person name="Ramirez L."/>
            <person name="Alfaro M."/>
            <person name="Sun H."/>
            <person name="Tritt A."/>
            <person name="Yoshinaga Y."/>
            <person name="Zwiers L.-H."/>
            <person name="Turgeon B."/>
            <person name="Goodwin S."/>
            <person name="Spatafora J."/>
            <person name="Crous P."/>
            <person name="Grigoriev I."/>
        </authorList>
    </citation>
    <scope>NUCLEOTIDE SEQUENCE [LARGE SCALE GENOMIC DNA]</scope>
    <source>
        <strain evidence="5">CBS 304.66</strain>
    </source>
</reference>
<dbReference type="InterPro" id="IPR044732">
    <property type="entry name" value="ArfGAP_SMAP1-like"/>
</dbReference>
<gene>
    <name evidence="4" type="ORF">CC78DRAFT_475342</name>
</gene>
<feature type="compositionally biased region" description="Low complexity" evidence="2">
    <location>
        <begin position="156"/>
        <end position="170"/>
    </location>
</feature>
<dbReference type="CDD" id="cd08839">
    <property type="entry name" value="ArfGap_SMAP"/>
    <property type="match status" value="1"/>
</dbReference>
<feature type="region of interest" description="Disordered" evidence="2">
    <location>
        <begin position="151"/>
        <end position="551"/>
    </location>
</feature>
<feature type="compositionally biased region" description="Low complexity" evidence="2">
    <location>
        <begin position="472"/>
        <end position="490"/>
    </location>
</feature>
<feature type="compositionally biased region" description="Low complexity" evidence="2">
    <location>
        <begin position="334"/>
        <end position="347"/>
    </location>
</feature>
<organism evidence="4 5">
    <name type="scientific">Lojkania enalia</name>
    <dbReference type="NCBI Taxonomy" id="147567"/>
    <lineage>
        <taxon>Eukaryota</taxon>
        <taxon>Fungi</taxon>
        <taxon>Dikarya</taxon>
        <taxon>Ascomycota</taxon>
        <taxon>Pezizomycotina</taxon>
        <taxon>Dothideomycetes</taxon>
        <taxon>Pleosporomycetidae</taxon>
        <taxon>Pleosporales</taxon>
        <taxon>Pleosporales incertae sedis</taxon>
        <taxon>Lojkania</taxon>
    </lineage>
</organism>
<dbReference type="Proteomes" id="UP000800093">
    <property type="component" value="Unassembled WGS sequence"/>
</dbReference>
<dbReference type="OrthoDB" id="10266696at2759"/>
<keyword evidence="1" id="KW-0479">Metal-binding</keyword>
<name>A0A9P4MVW8_9PLEO</name>
<dbReference type="Pfam" id="PF01412">
    <property type="entry name" value="ArfGap"/>
    <property type="match status" value="1"/>
</dbReference>
<feature type="compositionally biased region" description="Low complexity" evidence="2">
    <location>
        <begin position="195"/>
        <end position="208"/>
    </location>
</feature>
<proteinExistence type="predicted"/>
<feature type="compositionally biased region" description="Low complexity" evidence="2">
    <location>
        <begin position="216"/>
        <end position="228"/>
    </location>
</feature>
<keyword evidence="5" id="KW-1185">Reference proteome</keyword>
<dbReference type="PANTHER" id="PTHR45705:SF1">
    <property type="entry name" value="FI20236P1"/>
    <property type="match status" value="1"/>
</dbReference>
<dbReference type="SMART" id="SM00105">
    <property type="entry name" value="ArfGap"/>
    <property type="match status" value="1"/>
</dbReference>
<dbReference type="InterPro" id="IPR038508">
    <property type="entry name" value="ArfGAP_dom_sf"/>
</dbReference>
<feature type="compositionally biased region" description="Polar residues" evidence="2">
    <location>
        <begin position="363"/>
        <end position="386"/>
    </location>
</feature>
<dbReference type="PROSITE" id="PS50115">
    <property type="entry name" value="ARFGAP"/>
    <property type="match status" value="1"/>
</dbReference>